<evidence type="ECO:0000313" key="1">
    <source>
        <dbReference type="EMBL" id="RGE86995.1"/>
    </source>
</evidence>
<dbReference type="Gene3D" id="2.170.120.30">
    <property type="match status" value="2"/>
</dbReference>
<dbReference type="EMBL" id="QVLX01000004">
    <property type="protein sequence ID" value="RGE86995.1"/>
    <property type="molecule type" value="Genomic_DNA"/>
</dbReference>
<organism evidence="1 2">
    <name type="scientific">Sellimonas intestinalis</name>
    <dbReference type="NCBI Taxonomy" id="1653434"/>
    <lineage>
        <taxon>Bacteria</taxon>
        <taxon>Bacillati</taxon>
        <taxon>Bacillota</taxon>
        <taxon>Clostridia</taxon>
        <taxon>Lachnospirales</taxon>
        <taxon>Lachnospiraceae</taxon>
        <taxon>Sellimonas</taxon>
    </lineage>
</organism>
<dbReference type="RefSeq" id="WP_024732083.1">
    <property type="nucleotide sequence ID" value="NZ_BAABYU010000001.1"/>
</dbReference>
<dbReference type="OrthoDB" id="2111604at2"/>
<accession>A0A3E3K1T5</accession>
<name>A0A3E3K1T5_9FIRM</name>
<evidence type="ECO:0008006" key="3">
    <source>
        <dbReference type="Google" id="ProtNLM"/>
    </source>
</evidence>
<evidence type="ECO:0000313" key="2">
    <source>
        <dbReference type="Proteomes" id="UP000261080"/>
    </source>
</evidence>
<dbReference type="Proteomes" id="UP000261080">
    <property type="component" value="Unassembled WGS sequence"/>
</dbReference>
<dbReference type="PANTHER" id="PTHR37804:SF1">
    <property type="entry name" value="CDAA REGULATORY PROTEIN CDAR"/>
    <property type="match status" value="1"/>
</dbReference>
<dbReference type="Gene3D" id="2.170.120.40">
    <property type="entry name" value="YbbR-like domain"/>
    <property type="match status" value="2"/>
</dbReference>
<dbReference type="AlphaFoldDB" id="A0A3E3K1T5"/>
<protein>
    <recommendedName>
        <fullName evidence="3">YbbR-like domain-containing protein</fullName>
    </recommendedName>
</protein>
<keyword evidence="2" id="KW-1185">Reference proteome</keyword>
<dbReference type="InterPro" id="IPR012505">
    <property type="entry name" value="YbbR"/>
</dbReference>
<dbReference type="PANTHER" id="PTHR37804">
    <property type="entry name" value="CDAA REGULATORY PROTEIN CDAR"/>
    <property type="match status" value="1"/>
</dbReference>
<dbReference type="Pfam" id="PF07949">
    <property type="entry name" value="YbbR"/>
    <property type="match status" value="3"/>
</dbReference>
<proteinExistence type="predicted"/>
<dbReference type="InterPro" id="IPR053154">
    <property type="entry name" value="c-di-AMP_regulator"/>
</dbReference>
<dbReference type="GeneID" id="97192155"/>
<sequence>MKEKLTNNLALKLLSLALAAFLWMVVVNLDDPVTSVQFSNVPVEILHPEVVTSKGKTYQIEDETDTVRVTVRAKRSVLHSLRVHDIKAYADMKEMSLGSQIPIEVSIPGVEYSEAYSNPRNLQVTIEDEAQNTYPITPTTTGSVRDGYVLGEIKADPEKVRVNGPKSIIERIDKVVAEVDVTGLASDTVLQSKLVFYDADGKAIDNTLLTLQDLKDENDVRVQVEVRNTRRLQLDFDTSYITAADGYLFTGIETEPKEVQVSGSTDVLEDLDKIEIPASALNIRDLDSKEEVVVDITPYLPDGVELIDENAGAVVVTIGIEEEGSRTIEIPTGAIVVNNLQDGLQYSYVSGNNLEIKVQGDQELLDALELDEGSLSINLVTYKEPGEYDVPVEVKLPEGCSLAENVVIKVRLEQVENKESE</sequence>
<reference evidence="1 2" key="1">
    <citation type="submission" date="2018-08" db="EMBL/GenBank/DDBJ databases">
        <title>A genome reference for cultivated species of the human gut microbiota.</title>
        <authorList>
            <person name="Zou Y."/>
            <person name="Xue W."/>
            <person name="Luo G."/>
        </authorList>
    </citation>
    <scope>NUCLEOTIDE SEQUENCE [LARGE SCALE GENOMIC DNA]</scope>
    <source>
        <strain evidence="1 2">AF37-2AT</strain>
    </source>
</reference>
<comment type="caution">
    <text evidence="1">The sequence shown here is derived from an EMBL/GenBank/DDBJ whole genome shotgun (WGS) entry which is preliminary data.</text>
</comment>
<gene>
    <name evidence="1" type="ORF">DW016_08615</name>
</gene>